<dbReference type="AlphaFoldDB" id="A0A6H5J7B8"/>
<dbReference type="EMBL" id="CADCXV010001391">
    <property type="protein sequence ID" value="CAB0044089.1"/>
    <property type="molecule type" value="Genomic_DNA"/>
</dbReference>
<evidence type="ECO:0000313" key="1">
    <source>
        <dbReference type="EMBL" id="CAB0044089.1"/>
    </source>
</evidence>
<proteinExistence type="predicted"/>
<name>A0A6H5J7B8_9HYME</name>
<protein>
    <submittedName>
        <fullName evidence="1">Uncharacterized protein</fullName>
    </submittedName>
</protein>
<organism evidence="1 2">
    <name type="scientific">Trichogramma brassicae</name>
    <dbReference type="NCBI Taxonomy" id="86971"/>
    <lineage>
        <taxon>Eukaryota</taxon>
        <taxon>Metazoa</taxon>
        <taxon>Ecdysozoa</taxon>
        <taxon>Arthropoda</taxon>
        <taxon>Hexapoda</taxon>
        <taxon>Insecta</taxon>
        <taxon>Pterygota</taxon>
        <taxon>Neoptera</taxon>
        <taxon>Endopterygota</taxon>
        <taxon>Hymenoptera</taxon>
        <taxon>Apocrita</taxon>
        <taxon>Proctotrupomorpha</taxon>
        <taxon>Chalcidoidea</taxon>
        <taxon>Trichogrammatidae</taxon>
        <taxon>Trichogramma</taxon>
    </lineage>
</organism>
<evidence type="ECO:0000313" key="2">
    <source>
        <dbReference type="Proteomes" id="UP000479190"/>
    </source>
</evidence>
<dbReference type="Proteomes" id="UP000479190">
    <property type="component" value="Unassembled WGS sequence"/>
</dbReference>
<sequence>MIADTYRRSCLPIARKACPETERNGPAQHEDAAEAELMPPTDVSMRACYQDQSKRPSAGTQLWQMRSTRTVWVKTYETQPPSCLASEAEE</sequence>
<gene>
    <name evidence="1" type="ORF">TBRA_LOCUS15677</name>
</gene>
<accession>A0A6H5J7B8</accession>
<keyword evidence="2" id="KW-1185">Reference proteome</keyword>
<reference evidence="1 2" key="1">
    <citation type="submission" date="2020-02" db="EMBL/GenBank/DDBJ databases">
        <authorList>
            <person name="Ferguson B K."/>
        </authorList>
    </citation>
    <scope>NUCLEOTIDE SEQUENCE [LARGE SCALE GENOMIC DNA]</scope>
</reference>